<feature type="chain" id="PRO_5040876663" evidence="10">
    <location>
        <begin position="22"/>
        <end position="480"/>
    </location>
</feature>
<dbReference type="Proteomes" id="UP001138500">
    <property type="component" value="Unassembled WGS sequence"/>
</dbReference>
<keyword evidence="12" id="KW-1185">Reference proteome</keyword>
<evidence type="ECO:0000256" key="6">
    <source>
        <dbReference type="ARBA" id="ARBA00023004"/>
    </source>
</evidence>
<accession>A0A9W7W3X1</accession>
<dbReference type="InterPro" id="IPR036396">
    <property type="entry name" value="Cyt_P450_sf"/>
</dbReference>
<dbReference type="GO" id="GO:0016705">
    <property type="term" value="F:oxidoreductase activity, acting on paired donors, with incorporation or reduction of molecular oxygen"/>
    <property type="evidence" value="ECO:0007669"/>
    <property type="project" value="InterPro"/>
</dbReference>
<name>A0A9W7W3X1_9PEZI</name>
<dbReference type="EMBL" id="RIBY02001125">
    <property type="protein sequence ID" value="KAH9832147.1"/>
    <property type="molecule type" value="Genomic_DNA"/>
</dbReference>
<dbReference type="OrthoDB" id="1470350at2759"/>
<reference evidence="11 12" key="1">
    <citation type="journal article" date="2018" name="IMA Fungus">
        <title>IMA Genome-F 10: Nine draft genome sequences of Claviceps purpurea s.lat., including C. arundinis, C. humidiphila, and C. cf. spartinae, pseudomolecules for the pitch canker pathogen Fusarium circinatum, draft genome of Davidsoniella eucalypti, Grosmannia galeiformis, Quambalaria eucalypti, and Teratosphaeria destructans.</title>
        <authorList>
            <person name="Wingfield B.D."/>
            <person name="Liu M."/>
            <person name="Nguyen H.D."/>
            <person name="Lane F.A."/>
            <person name="Morgan S.W."/>
            <person name="De Vos L."/>
            <person name="Wilken P.M."/>
            <person name="Duong T.A."/>
            <person name="Aylward J."/>
            <person name="Coetzee M.P."/>
            <person name="Dadej K."/>
            <person name="De Beer Z.W."/>
            <person name="Findlay W."/>
            <person name="Havenga M."/>
            <person name="Kolarik M."/>
            <person name="Menzies J.G."/>
            <person name="Naidoo K."/>
            <person name="Pochopski O."/>
            <person name="Shoukouhi P."/>
            <person name="Santana Q.C."/>
            <person name="Seifert K.A."/>
            <person name="Soal N."/>
            <person name="Steenkamp E.T."/>
            <person name="Tatham C.T."/>
            <person name="van der Nest M.A."/>
            <person name="Wingfield M.J."/>
        </authorList>
    </citation>
    <scope>NUCLEOTIDE SEQUENCE [LARGE SCALE GENOMIC DNA]</scope>
    <source>
        <strain evidence="11">CMW44962</strain>
    </source>
</reference>
<evidence type="ECO:0000256" key="10">
    <source>
        <dbReference type="SAM" id="SignalP"/>
    </source>
</evidence>
<feature type="signal peptide" evidence="10">
    <location>
        <begin position="1"/>
        <end position="21"/>
    </location>
</feature>
<evidence type="ECO:0000256" key="1">
    <source>
        <dbReference type="ARBA" id="ARBA00001971"/>
    </source>
</evidence>
<dbReference type="PRINTS" id="PR00385">
    <property type="entry name" value="P450"/>
</dbReference>
<evidence type="ECO:0000256" key="2">
    <source>
        <dbReference type="ARBA" id="ARBA00010617"/>
    </source>
</evidence>
<dbReference type="PRINTS" id="PR00463">
    <property type="entry name" value="EP450I"/>
</dbReference>
<proteinExistence type="inferred from homology"/>
<dbReference type="InterPro" id="IPR050121">
    <property type="entry name" value="Cytochrome_P450_monoxygenase"/>
</dbReference>
<evidence type="ECO:0000313" key="11">
    <source>
        <dbReference type="EMBL" id="KAH9832147.1"/>
    </source>
</evidence>
<dbReference type="InterPro" id="IPR001128">
    <property type="entry name" value="Cyt_P450"/>
</dbReference>
<keyword evidence="10" id="KW-0732">Signal</keyword>
<keyword evidence="7 9" id="KW-0503">Monooxygenase</keyword>
<evidence type="ECO:0000256" key="3">
    <source>
        <dbReference type="ARBA" id="ARBA00022617"/>
    </source>
</evidence>
<organism evidence="11 12">
    <name type="scientific">Teratosphaeria destructans</name>
    <dbReference type="NCBI Taxonomy" id="418781"/>
    <lineage>
        <taxon>Eukaryota</taxon>
        <taxon>Fungi</taxon>
        <taxon>Dikarya</taxon>
        <taxon>Ascomycota</taxon>
        <taxon>Pezizomycotina</taxon>
        <taxon>Dothideomycetes</taxon>
        <taxon>Dothideomycetidae</taxon>
        <taxon>Mycosphaerellales</taxon>
        <taxon>Teratosphaeriaceae</taxon>
        <taxon>Teratosphaeria</taxon>
    </lineage>
</organism>
<protein>
    <submittedName>
        <fullName evidence="11">Cytochrome-P450 monooxygenase</fullName>
    </submittedName>
</protein>
<evidence type="ECO:0000256" key="5">
    <source>
        <dbReference type="ARBA" id="ARBA00023002"/>
    </source>
</evidence>
<dbReference type="PANTHER" id="PTHR24305:SF230">
    <property type="entry name" value="P450, PUTATIVE (EUROFUNG)-RELATED"/>
    <property type="match status" value="1"/>
</dbReference>
<reference evidence="11 12" key="2">
    <citation type="journal article" date="2021" name="Curr. Genet.">
        <title>Genetic response to nitrogen starvation in the aggressive Eucalyptus foliar pathogen Teratosphaeria destructans.</title>
        <authorList>
            <person name="Havenga M."/>
            <person name="Wingfield B.D."/>
            <person name="Wingfield M.J."/>
            <person name="Dreyer L.L."/>
            <person name="Roets F."/>
            <person name="Aylward J."/>
        </authorList>
    </citation>
    <scope>NUCLEOTIDE SEQUENCE [LARGE SCALE GENOMIC DNA]</scope>
    <source>
        <strain evidence="11">CMW44962</strain>
    </source>
</reference>
<dbReference type="Gene3D" id="1.10.630.10">
    <property type="entry name" value="Cytochrome P450"/>
    <property type="match status" value="1"/>
</dbReference>
<dbReference type="SUPFAM" id="SSF48264">
    <property type="entry name" value="Cytochrome P450"/>
    <property type="match status" value="1"/>
</dbReference>
<dbReference type="GO" id="GO:0005506">
    <property type="term" value="F:iron ion binding"/>
    <property type="evidence" value="ECO:0007669"/>
    <property type="project" value="InterPro"/>
</dbReference>
<comment type="cofactor">
    <cofactor evidence="1 8">
        <name>heme</name>
        <dbReference type="ChEBI" id="CHEBI:30413"/>
    </cofactor>
</comment>
<keyword evidence="5 9" id="KW-0560">Oxidoreductase</keyword>
<comment type="caution">
    <text evidence="11">The sequence shown here is derived from an EMBL/GenBank/DDBJ whole genome shotgun (WGS) entry which is preliminary data.</text>
</comment>
<dbReference type="AlphaFoldDB" id="A0A9W7W3X1"/>
<keyword evidence="6 8" id="KW-0408">Iron</keyword>
<dbReference type="CDD" id="cd11058">
    <property type="entry name" value="CYP60B-like"/>
    <property type="match status" value="1"/>
</dbReference>
<dbReference type="GO" id="GO:0004497">
    <property type="term" value="F:monooxygenase activity"/>
    <property type="evidence" value="ECO:0007669"/>
    <property type="project" value="UniProtKB-KW"/>
</dbReference>
<evidence type="ECO:0000256" key="4">
    <source>
        <dbReference type="ARBA" id="ARBA00022723"/>
    </source>
</evidence>
<dbReference type="InterPro" id="IPR017972">
    <property type="entry name" value="Cyt_P450_CS"/>
</dbReference>
<evidence type="ECO:0000256" key="8">
    <source>
        <dbReference type="PIRSR" id="PIRSR602401-1"/>
    </source>
</evidence>
<comment type="similarity">
    <text evidence="2 9">Belongs to the cytochrome P450 family.</text>
</comment>
<dbReference type="InterPro" id="IPR002401">
    <property type="entry name" value="Cyt_P450_E_grp-I"/>
</dbReference>
<dbReference type="GO" id="GO:0020037">
    <property type="term" value="F:heme binding"/>
    <property type="evidence" value="ECO:0007669"/>
    <property type="project" value="InterPro"/>
</dbReference>
<feature type="binding site" description="axial binding residue" evidence="8">
    <location>
        <position position="425"/>
    </location>
    <ligand>
        <name>heme</name>
        <dbReference type="ChEBI" id="CHEBI:30413"/>
    </ligand>
    <ligandPart>
        <name>Fe</name>
        <dbReference type="ChEBI" id="CHEBI:18248"/>
    </ligandPart>
</feature>
<evidence type="ECO:0000256" key="7">
    <source>
        <dbReference type="ARBA" id="ARBA00023033"/>
    </source>
</evidence>
<feature type="non-terminal residue" evidence="11">
    <location>
        <position position="1"/>
    </location>
</feature>
<dbReference type="Pfam" id="PF00067">
    <property type="entry name" value="p450"/>
    <property type="match status" value="1"/>
</dbReference>
<dbReference type="PANTHER" id="PTHR24305">
    <property type="entry name" value="CYTOCHROME P450"/>
    <property type="match status" value="1"/>
</dbReference>
<keyword evidence="3 8" id="KW-0349">Heme</keyword>
<gene>
    <name evidence="11" type="ORF">Tdes44962_MAKER08837</name>
</gene>
<evidence type="ECO:0000313" key="12">
    <source>
        <dbReference type="Proteomes" id="UP001138500"/>
    </source>
</evidence>
<evidence type="ECO:0000256" key="9">
    <source>
        <dbReference type="RuleBase" id="RU000461"/>
    </source>
</evidence>
<dbReference type="PROSITE" id="PS00086">
    <property type="entry name" value="CYTOCHROME_P450"/>
    <property type="match status" value="1"/>
</dbReference>
<keyword evidence="4 8" id="KW-0479">Metal-binding</keyword>
<sequence>TAVFYLVVLPLYYVWLHPLHRYPGPKLYAAYYFPWGYWYRSGYWHEKVLELHQKYGHVVRVAPNELSYNTPDAWEDIYGRSSARPENRRPEWFVSSKLHTIIGAHERDQKRMKTILAPGFSRAALESQEPIIKKHMDAFIRQIENATCGGSQPVNLIHWTNYLTFDIIGDLLFGEDFGCVAGDEDMRSWQRFLIRNLQLIHQLAVCNRIWIFYLALPFSDLWSLLTKFTLRYQVIFKRVEKRLAGDVPTRTDFLELMCNGKRDASMTRMEILSNATLLTFAGSESSANTTASLLFRIAEDATIREKLLRELRTNFNNEDEISSVRAMTLPYLTAVIKEGMRLHPVTPNALWRETPKGGNTVLGDWVPGGTILSIHHRVLYRSEHIFRRPLDFIPERWLRDSDTCGQFASDRKDAFHPFSTGPRMCPAENLGYAEIAVIISRLLWSFDITVAEESIRWTEGLRGWVLWDKKPLWLHLRRRV</sequence>